<keyword evidence="5" id="KW-0238">DNA-binding</keyword>
<dbReference type="GO" id="GO:0005681">
    <property type="term" value="C:spliceosomal complex"/>
    <property type="evidence" value="ECO:0007669"/>
    <property type="project" value="UniProtKB-KW"/>
</dbReference>
<dbReference type="InterPro" id="IPR047240">
    <property type="entry name" value="SANT_CDC5L_II"/>
</dbReference>
<evidence type="ECO:0000256" key="7">
    <source>
        <dbReference type="ARBA" id="ARBA00023242"/>
    </source>
</evidence>
<dbReference type="Pfam" id="PF13921">
    <property type="entry name" value="Myb_DNA-bind_6"/>
    <property type="match status" value="1"/>
</dbReference>
<evidence type="ECO:0000313" key="11">
    <source>
        <dbReference type="EMBL" id="SPQ98124.1"/>
    </source>
</evidence>
<dbReference type="Gene3D" id="1.10.10.60">
    <property type="entry name" value="Homeodomain-like"/>
    <property type="match status" value="2"/>
</dbReference>
<dbReference type="PANTHER" id="PTHR45885:SF1">
    <property type="entry name" value="CELL DIVISION CYCLE 5-LIKE PROTEIN"/>
    <property type="match status" value="1"/>
</dbReference>
<gene>
    <name evidence="11" type="ORF">PLBR_LOCUS5339</name>
</gene>
<dbReference type="CDD" id="cd11659">
    <property type="entry name" value="SANT_CDC5_II"/>
    <property type="match status" value="1"/>
</dbReference>
<dbReference type="Proteomes" id="UP000290189">
    <property type="component" value="Unassembled WGS sequence"/>
</dbReference>
<evidence type="ECO:0000313" key="12">
    <source>
        <dbReference type="Proteomes" id="UP000290189"/>
    </source>
</evidence>
<dbReference type="PROSITE" id="PS50090">
    <property type="entry name" value="MYB_LIKE"/>
    <property type="match status" value="2"/>
</dbReference>
<keyword evidence="4" id="KW-0677">Repeat</keyword>
<sequence length="758" mass="83785">MRFVRKGGVWKNTEDEILKAAVMKYGKNQWARISSLLVRKSAKQCKARWYEWLDPSVKKTEWTREEEEKLLHLAKIMPSQWRSIAAIVGRTSTQCLEHYTKLLDQAQAMEDARATGSSSSSSAPAAAAAAAVSSVEELRKLRPGEIDMNPETKPARPDPVDMDEDEKEMLSEARARLANTKGKKAKRKAREKQLEEARRLAVLQKRRELKAAGIQFKGPSHQSLNRRKRKEMDYNAEIPLHRPTPAGFFDTGDEDQEMKRRRADTSFLGRTLKELDGRRRDELEEQERKKDAKRQALMKKHDLPAYVAQIAKLNDPQLQRARPALSLPAPQVTDRELRDLAALTGGETPLTTSTTTGLMMTPYAAAAAAAGLTPMRTPRAAAGRDALVLEAQNLLALERSQTPLAGGENAYLHPSDVAGAARHMQTPNALLLAQATPRATTATTPTPTPRRALRDEFGINVGGGGFESTPAHADQQEEHVRRALRASLSVLPQPTNEYALALPPQVPTEPPAGPVDQIVPDADDVAQWEREARVRDAQAAFRRLSTVLQRPELPVPAPVSAPVAFVGADAEPDVHAEMLTMLRHDASRPAASSIALDDDLMAQARALVDDEAGSVVPVFDVGAWERRHATALWLAQDGRFATTAEERVRARQDEFDRLRQRCARLRADADAAEQWAASGDAGALRERVRARSTELVQLHRTYEQALIDRACFDDIARCEAEAIPARIATLRREADRVVAAEGRLQDEYSEVQAGPVTA</sequence>
<protein>
    <submittedName>
        <fullName evidence="11">Uncharacterized protein</fullName>
    </submittedName>
</protein>
<dbReference type="EMBL" id="OVEO01000009">
    <property type="protein sequence ID" value="SPQ98124.1"/>
    <property type="molecule type" value="Genomic_DNA"/>
</dbReference>
<evidence type="ECO:0000256" key="1">
    <source>
        <dbReference type="ARBA" id="ARBA00010506"/>
    </source>
</evidence>
<keyword evidence="2" id="KW-0507">mRNA processing</keyword>
<feature type="domain" description="Myb-like" evidence="9">
    <location>
        <begin position="54"/>
        <end position="103"/>
    </location>
</feature>
<dbReference type="GO" id="GO:0000974">
    <property type="term" value="C:Prp19 complex"/>
    <property type="evidence" value="ECO:0007669"/>
    <property type="project" value="InterPro"/>
</dbReference>
<dbReference type="CDD" id="cd00167">
    <property type="entry name" value="SANT"/>
    <property type="match status" value="1"/>
</dbReference>
<evidence type="ECO:0000256" key="4">
    <source>
        <dbReference type="ARBA" id="ARBA00022737"/>
    </source>
</evidence>
<name>A0A3P3YDA5_PLABS</name>
<dbReference type="SMART" id="SM00717">
    <property type="entry name" value="SANT"/>
    <property type="match status" value="2"/>
</dbReference>
<keyword evidence="8" id="KW-0175">Coiled coil</keyword>
<dbReference type="AlphaFoldDB" id="A0A3P3YDA5"/>
<evidence type="ECO:0000256" key="6">
    <source>
        <dbReference type="ARBA" id="ARBA00023187"/>
    </source>
</evidence>
<dbReference type="InterPro" id="IPR001005">
    <property type="entry name" value="SANT/Myb"/>
</dbReference>
<keyword evidence="11" id="KW-0496">Mitochondrion</keyword>
<dbReference type="InterPro" id="IPR047242">
    <property type="entry name" value="CDC5L/Cef1"/>
</dbReference>
<dbReference type="InterPro" id="IPR017930">
    <property type="entry name" value="Myb_dom"/>
</dbReference>
<organism evidence="11 12">
    <name type="scientific">Plasmodiophora brassicae</name>
    <name type="common">Clubroot disease agent</name>
    <dbReference type="NCBI Taxonomy" id="37360"/>
    <lineage>
        <taxon>Eukaryota</taxon>
        <taxon>Sar</taxon>
        <taxon>Rhizaria</taxon>
        <taxon>Endomyxa</taxon>
        <taxon>Phytomyxea</taxon>
        <taxon>Plasmodiophorida</taxon>
        <taxon>Plasmodiophoridae</taxon>
        <taxon>Plasmodiophora</taxon>
    </lineage>
</organism>
<keyword evidence="3" id="KW-0747">Spliceosome</keyword>
<evidence type="ECO:0000259" key="10">
    <source>
        <dbReference type="PROSITE" id="PS51294"/>
    </source>
</evidence>
<dbReference type="Pfam" id="PF11831">
    <property type="entry name" value="Myb_Cef"/>
    <property type="match status" value="1"/>
</dbReference>
<keyword evidence="7" id="KW-0539">Nucleus</keyword>
<keyword evidence="6" id="KW-0508">mRNA splicing</keyword>
<evidence type="ECO:0000256" key="3">
    <source>
        <dbReference type="ARBA" id="ARBA00022728"/>
    </source>
</evidence>
<dbReference type="FunFam" id="1.10.10.60:FF:000021">
    <property type="entry name" value="CDC5 cell division cycle 5-like"/>
    <property type="match status" value="1"/>
</dbReference>
<dbReference type="PANTHER" id="PTHR45885">
    <property type="entry name" value="CELL DIVISION CYCLE 5-LIKE PROTEIN"/>
    <property type="match status" value="1"/>
</dbReference>
<evidence type="ECO:0000259" key="9">
    <source>
        <dbReference type="PROSITE" id="PS50090"/>
    </source>
</evidence>
<dbReference type="InterPro" id="IPR009057">
    <property type="entry name" value="Homeodomain-like_sf"/>
</dbReference>
<evidence type="ECO:0000256" key="2">
    <source>
        <dbReference type="ARBA" id="ARBA00022664"/>
    </source>
</evidence>
<dbReference type="SUPFAM" id="SSF46689">
    <property type="entry name" value="Homeodomain-like"/>
    <property type="match status" value="1"/>
</dbReference>
<feature type="domain" description="Myb-like" evidence="9">
    <location>
        <begin position="2"/>
        <end position="53"/>
    </location>
</feature>
<feature type="domain" description="HTH myb-type" evidence="10">
    <location>
        <begin position="58"/>
        <end position="107"/>
    </location>
</feature>
<proteinExistence type="inferred from homology"/>
<dbReference type="PROSITE" id="PS51294">
    <property type="entry name" value="HTH_MYB"/>
    <property type="match status" value="2"/>
</dbReference>
<reference evidence="11 12" key="1">
    <citation type="submission" date="2018-03" db="EMBL/GenBank/DDBJ databases">
        <authorList>
            <person name="Fogelqvist J."/>
        </authorList>
    </citation>
    <scope>NUCLEOTIDE SEQUENCE [LARGE SCALE GENOMIC DNA]</scope>
</reference>
<dbReference type="GO" id="GO:0003677">
    <property type="term" value="F:DNA binding"/>
    <property type="evidence" value="ECO:0007669"/>
    <property type="project" value="UniProtKB-KW"/>
</dbReference>
<dbReference type="InterPro" id="IPR021786">
    <property type="entry name" value="Cdc5p/Cef1_C"/>
</dbReference>
<dbReference type="GO" id="GO:0000398">
    <property type="term" value="P:mRNA splicing, via spliceosome"/>
    <property type="evidence" value="ECO:0007669"/>
    <property type="project" value="InterPro"/>
</dbReference>
<evidence type="ECO:0000256" key="5">
    <source>
        <dbReference type="ARBA" id="ARBA00023125"/>
    </source>
</evidence>
<accession>A0A3P3YDA5</accession>
<feature type="coiled-coil region" evidence="8">
    <location>
        <begin position="641"/>
        <end position="668"/>
    </location>
</feature>
<feature type="domain" description="HTH myb-type" evidence="10">
    <location>
        <begin position="1"/>
        <end position="57"/>
    </location>
</feature>
<comment type="similarity">
    <text evidence="1">Belongs to the CEF1 family.</text>
</comment>
<evidence type="ECO:0000256" key="8">
    <source>
        <dbReference type="SAM" id="Coils"/>
    </source>
</evidence>
<geneLocation type="mitochondrion" evidence="11"/>